<dbReference type="AlphaFoldDB" id="A0A9P0GF15"/>
<accession>A0A9P0GF15</accession>
<evidence type="ECO:0000313" key="2">
    <source>
        <dbReference type="Proteomes" id="UP001153636"/>
    </source>
</evidence>
<proteinExistence type="predicted"/>
<evidence type="ECO:0008006" key="3">
    <source>
        <dbReference type="Google" id="ProtNLM"/>
    </source>
</evidence>
<dbReference type="OrthoDB" id="6776907at2759"/>
<keyword evidence="2" id="KW-1185">Reference proteome</keyword>
<name>A0A9P0GF15_9CUCU</name>
<organism evidence="1 2">
    <name type="scientific">Psylliodes chrysocephalus</name>
    <dbReference type="NCBI Taxonomy" id="3402493"/>
    <lineage>
        <taxon>Eukaryota</taxon>
        <taxon>Metazoa</taxon>
        <taxon>Ecdysozoa</taxon>
        <taxon>Arthropoda</taxon>
        <taxon>Hexapoda</taxon>
        <taxon>Insecta</taxon>
        <taxon>Pterygota</taxon>
        <taxon>Neoptera</taxon>
        <taxon>Endopterygota</taxon>
        <taxon>Coleoptera</taxon>
        <taxon>Polyphaga</taxon>
        <taxon>Cucujiformia</taxon>
        <taxon>Chrysomeloidea</taxon>
        <taxon>Chrysomelidae</taxon>
        <taxon>Galerucinae</taxon>
        <taxon>Alticini</taxon>
        <taxon>Psylliodes</taxon>
    </lineage>
</organism>
<reference evidence="1" key="1">
    <citation type="submission" date="2022-01" db="EMBL/GenBank/DDBJ databases">
        <authorList>
            <person name="King R."/>
        </authorList>
    </citation>
    <scope>NUCLEOTIDE SEQUENCE</scope>
</reference>
<dbReference type="EMBL" id="OV651833">
    <property type="protein sequence ID" value="CAH1107435.1"/>
    <property type="molecule type" value="Genomic_DNA"/>
</dbReference>
<protein>
    <recommendedName>
        <fullName evidence="3">MADF domain-containing protein</fullName>
    </recommendedName>
</protein>
<gene>
    <name evidence="1" type="ORF">PSYICH_LOCUS8097</name>
</gene>
<sequence>MWKLIAHEISNLYKITIGPEKCENKWKVVDRSYKKFVDNNRKTGRGRKKFEFEAELDIIYGKKENIMPRILLTSTQVLRKAQSSSETHSTPLESFEPAIKNLISVEETALEAETRNVALHQTQNPSRKRSKRNITPAYKKQNEILIDIKNDLKNHYTEKTG</sequence>
<evidence type="ECO:0000313" key="1">
    <source>
        <dbReference type="EMBL" id="CAH1107435.1"/>
    </source>
</evidence>
<dbReference type="Proteomes" id="UP001153636">
    <property type="component" value="Chromosome 21"/>
</dbReference>